<dbReference type="SUPFAM" id="SSF50978">
    <property type="entry name" value="WD40 repeat-like"/>
    <property type="match status" value="1"/>
</dbReference>
<dbReference type="GO" id="GO:0030674">
    <property type="term" value="F:protein-macromolecule adaptor activity"/>
    <property type="evidence" value="ECO:0007669"/>
    <property type="project" value="TreeGrafter"/>
</dbReference>
<dbReference type="GeneID" id="23618074"/>
<dbReference type="Pfam" id="PF23356">
    <property type="entry name" value="TPR_PEP5_VPS11"/>
    <property type="match status" value="1"/>
</dbReference>
<evidence type="ECO:0000256" key="6">
    <source>
        <dbReference type="ARBA" id="ARBA00022927"/>
    </source>
</evidence>
<dbReference type="GO" id="GO:0048284">
    <property type="term" value="P:organelle fusion"/>
    <property type="evidence" value="ECO:0007669"/>
    <property type="project" value="TreeGrafter"/>
</dbReference>
<accession>A0A087SQK4</accession>
<dbReference type="PANTHER" id="PTHR23323:SF24">
    <property type="entry name" value="VACUOLAR PROTEIN SORTING-ASSOCIATED PROTEIN 11 HOMOLOG"/>
    <property type="match status" value="1"/>
</dbReference>
<organism evidence="9 10">
    <name type="scientific">Auxenochlorella protothecoides</name>
    <name type="common">Green microalga</name>
    <name type="synonym">Chlorella protothecoides</name>
    <dbReference type="NCBI Taxonomy" id="3075"/>
    <lineage>
        <taxon>Eukaryota</taxon>
        <taxon>Viridiplantae</taxon>
        <taxon>Chlorophyta</taxon>
        <taxon>core chlorophytes</taxon>
        <taxon>Trebouxiophyceae</taxon>
        <taxon>Chlorellales</taxon>
        <taxon>Chlorellaceae</taxon>
        <taxon>Auxenochlorella</taxon>
    </lineage>
</organism>
<evidence type="ECO:0000256" key="7">
    <source>
        <dbReference type="ARBA" id="ARBA00023136"/>
    </source>
</evidence>
<keyword evidence="4" id="KW-0863">Zinc-finger</keyword>
<evidence type="ECO:0000256" key="4">
    <source>
        <dbReference type="ARBA" id="ARBA00022771"/>
    </source>
</evidence>
<dbReference type="PANTHER" id="PTHR23323">
    <property type="entry name" value="VACUOLAR PROTEIN SORTING-ASSOCIATED PROTEIN"/>
    <property type="match status" value="1"/>
</dbReference>
<evidence type="ECO:0000256" key="3">
    <source>
        <dbReference type="ARBA" id="ARBA00022723"/>
    </source>
</evidence>
<sequence length="458" mass="48016">MAAFKRYRFYDALIKNDTGLPDTVTCAVQDEALQLFLGCSDGTVICLHADLSLKATLPSHAGPVHAIACYDHDVLCTVGEEGAGTPSLTLKIWNGREGSGAPMNPMVARLFANKSPPSDAVAAADIHVSALEWPNLHVAVALSSGALHISRFDKGEGAGPLHLSSEDREATFLAFARTPAASLLWATTRTATAAWRLPRGDRALLEPSGAEPRRATLSSATQLAVAGAEAVLSFDVEHGQTGALALPGPKAWLAGAGSHLAVASPEAGTGAAGAGVNGAVSLRLLDPANRRADAATLAEVRLQYADALYAKRDYDAALEQYLGTMGHLEPSYVIQRFLSVQRLANLTTYLEKLHAAGLLAHVPVETTALVMELCVPPGGVATRDADADGDAGPVASLADYTHLYADRPEDLRYACLTIINMGGAGTQAQRSLYRTLLDLYLAGLPGQAGQQDALDLLK</sequence>
<feature type="domain" description="PEP5/VPS11 N-terminal" evidence="8">
    <location>
        <begin position="23"/>
        <end position="289"/>
    </location>
</feature>
<dbReference type="KEGG" id="apro:F751_6683"/>
<dbReference type="InterPro" id="IPR057307">
    <property type="entry name" value="PEP5_VPS11_N"/>
</dbReference>
<gene>
    <name evidence="9" type="ORF">F751_6683</name>
</gene>
<dbReference type="GO" id="GO:0030897">
    <property type="term" value="C:HOPS complex"/>
    <property type="evidence" value="ECO:0007669"/>
    <property type="project" value="TreeGrafter"/>
</dbReference>
<dbReference type="GO" id="GO:0015031">
    <property type="term" value="P:protein transport"/>
    <property type="evidence" value="ECO:0007669"/>
    <property type="project" value="UniProtKB-KW"/>
</dbReference>
<dbReference type="OrthoDB" id="26184at2759"/>
<protein>
    <submittedName>
        <fullName evidence="9">Vacuolar protein sorting-associated protein 11-like protein</fullName>
    </submittedName>
</protein>
<dbReference type="GO" id="GO:0005768">
    <property type="term" value="C:endosome"/>
    <property type="evidence" value="ECO:0007669"/>
    <property type="project" value="TreeGrafter"/>
</dbReference>
<dbReference type="GO" id="GO:0008270">
    <property type="term" value="F:zinc ion binding"/>
    <property type="evidence" value="ECO:0007669"/>
    <property type="project" value="UniProtKB-KW"/>
</dbReference>
<evidence type="ECO:0000259" key="8">
    <source>
        <dbReference type="Pfam" id="PF23341"/>
    </source>
</evidence>
<keyword evidence="10" id="KW-1185">Reference proteome</keyword>
<dbReference type="RefSeq" id="XP_011401020.1">
    <property type="nucleotide sequence ID" value="XM_011402718.1"/>
</dbReference>
<keyword evidence="6" id="KW-0653">Protein transport</keyword>
<dbReference type="GO" id="GO:0007033">
    <property type="term" value="P:vacuole organization"/>
    <property type="evidence" value="ECO:0007669"/>
    <property type="project" value="TreeGrafter"/>
</dbReference>
<evidence type="ECO:0000256" key="2">
    <source>
        <dbReference type="ARBA" id="ARBA00022448"/>
    </source>
</evidence>
<evidence type="ECO:0000313" key="10">
    <source>
        <dbReference type="Proteomes" id="UP000028924"/>
    </source>
</evidence>
<dbReference type="InterPro" id="IPR057308">
    <property type="entry name" value="CHCR_PEP5_VPS11"/>
</dbReference>
<dbReference type="Proteomes" id="UP000028924">
    <property type="component" value="Unassembled WGS sequence"/>
</dbReference>
<dbReference type="GO" id="GO:0006904">
    <property type="term" value="P:vesicle docking involved in exocytosis"/>
    <property type="evidence" value="ECO:0007669"/>
    <property type="project" value="TreeGrafter"/>
</dbReference>
<evidence type="ECO:0000256" key="1">
    <source>
        <dbReference type="ARBA" id="ARBA00004184"/>
    </source>
</evidence>
<evidence type="ECO:0000313" key="9">
    <source>
        <dbReference type="EMBL" id="KFM28008.1"/>
    </source>
</evidence>
<evidence type="ECO:0000256" key="5">
    <source>
        <dbReference type="ARBA" id="ARBA00022833"/>
    </source>
</evidence>
<proteinExistence type="predicted"/>
<name>A0A087SQK4_AUXPR</name>
<dbReference type="STRING" id="3075.A0A087SQK4"/>
<reference evidence="9 10" key="1">
    <citation type="journal article" date="2014" name="BMC Genomics">
        <title>Oil accumulation mechanisms of the oleaginous microalga Chlorella protothecoides revealed through its genome, transcriptomes, and proteomes.</title>
        <authorList>
            <person name="Gao C."/>
            <person name="Wang Y."/>
            <person name="Shen Y."/>
            <person name="Yan D."/>
            <person name="He X."/>
            <person name="Dai J."/>
            <person name="Wu Q."/>
        </authorList>
    </citation>
    <scope>NUCLEOTIDE SEQUENCE [LARGE SCALE GENOMIC DNA]</scope>
    <source>
        <strain evidence="9 10">0710</strain>
    </source>
</reference>
<comment type="subcellular location">
    <subcellularLocation>
        <location evidence="1">Endomembrane system</location>
        <topology evidence="1">Peripheral membrane protein</topology>
    </subcellularLocation>
</comment>
<dbReference type="Gene3D" id="2.130.10.10">
    <property type="entry name" value="YVTN repeat-like/Quinoprotein amine dehydrogenase"/>
    <property type="match status" value="1"/>
</dbReference>
<dbReference type="Pfam" id="PF23341">
    <property type="entry name" value="PEP5_VPS11_N"/>
    <property type="match status" value="1"/>
</dbReference>
<dbReference type="eggNOG" id="KOG2114">
    <property type="taxonomic scope" value="Eukaryota"/>
</dbReference>
<dbReference type="EMBL" id="KL662161">
    <property type="protein sequence ID" value="KFM28008.1"/>
    <property type="molecule type" value="Genomic_DNA"/>
</dbReference>
<keyword evidence="3" id="KW-0479">Metal-binding</keyword>
<keyword evidence="7" id="KW-0472">Membrane</keyword>
<dbReference type="InterPro" id="IPR036322">
    <property type="entry name" value="WD40_repeat_dom_sf"/>
</dbReference>
<keyword evidence="5" id="KW-0862">Zinc</keyword>
<dbReference type="AlphaFoldDB" id="A0A087SQK4"/>
<dbReference type="GO" id="GO:0007032">
    <property type="term" value="P:endosome organization"/>
    <property type="evidence" value="ECO:0007669"/>
    <property type="project" value="TreeGrafter"/>
</dbReference>
<keyword evidence="2" id="KW-0813">Transport</keyword>
<dbReference type="InterPro" id="IPR015943">
    <property type="entry name" value="WD40/YVTN_repeat-like_dom_sf"/>
</dbReference>